<dbReference type="AlphaFoldDB" id="A0A132BBI0"/>
<dbReference type="Proteomes" id="UP000070700">
    <property type="component" value="Unassembled WGS sequence"/>
</dbReference>
<evidence type="ECO:0000256" key="1">
    <source>
        <dbReference type="SAM" id="Phobius"/>
    </source>
</evidence>
<dbReference type="KEGG" id="psco:LY89DRAFT_277202"/>
<keyword evidence="3" id="KW-1185">Reference proteome</keyword>
<keyword evidence="1" id="KW-0472">Membrane</keyword>
<accession>A0A132BBI0</accession>
<name>A0A132BBI0_MOLSC</name>
<organism evidence="2 3">
    <name type="scientific">Mollisia scopiformis</name>
    <name type="common">Conifer needle endophyte fungus</name>
    <name type="synonym">Phialocephala scopiformis</name>
    <dbReference type="NCBI Taxonomy" id="149040"/>
    <lineage>
        <taxon>Eukaryota</taxon>
        <taxon>Fungi</taxon>
        <taxon>Dikarya</taxon>
        <taxon>Ascomycota</taxon>
        <taxon>Pezizomycotina</taxon>
        <taxon>Leotiomycetes</taxon>
        <taxon>Helotiales</taxon>
        <taxon>Mollisiaceae</taxon>
        <taxon>Mollisia</taxon>
    </lineage>
</organism>
<keyword evidence="1" id="KW-1133">Transmembrane helix</keyword>
<sequence>MVPYRWNVYDSENPVLHMAQVLLFPYPIGIFLYRQANERCAGKCVSEKEQTFLNEESLMQLLTESRAVEASRAWIQLGYIPMGASIGAHVNREHGTFLSVRTSDLSTFAMKHCSVRSIGGVLGCFPFEGRVLVPDV</sequence>
<keyword evidence="1" id="KW-0812">Transmembrane</keyword>
<dbReference type="InParanoid" id="A0A132BBI0"/>
<gene>
    <name evidence="2" type="ORF">LY89DRAFT_277202</name>
</gene>
<proteinExistence type="predicted"/>
<dbReference type="EMBL" id="KQ947431">
    <property type="protein sequence ID" value="KUJ09782.1"/>
    <property type="molecule type" value="Genomic_DNA"/>
</dbReference>
<dbReference type="GeneID" id="28816153"/>
<evidence type="ECO:0000313" key="2">
    <source>
        <dbReference type="EMBL" id="KUJ09782.1"/>
    </source>
</evidence>
<reference evidence="2 3" key="1">
    <citation type="submission" date="2015-10" db="EMBL/GenBank/DDBJ databases">
        <title>Full genome of DAOMC 229536 Phialocephala scopiformis, a fungal endophyte of spruce producing the potent anti-insectan compound rugulosin.</title>
        <authorList>
            <consortium name="DOE Joint Genome Institute"/>
            <person name="Walker A.K."/>
            <person name="Frasz S.L."/>
            <person name="Seifert K.A."/>
            <person name="Miller J.D."/>
            <person name="Mondo S.J."/>
            <person name="Labutti K."/>
            <person name="Lipzen A."/>
            <person name="Dockter R."/>
            <person name="Kennedy M."/>
            <person name="Grigoriev I.V."/>
            <person name="Spatafora J.W."/>
        </authorList>
    </citation>
    <scope>NUCLEOTIDE SEQUENCE [LARGE SCALE GENOMIC DNA]</scope>
    <source>
        <strain evidence="2 3">CBS 120377</strain>
    </source>
</reference>
<feature type="transmembrane region" description="Helical" evidence="1">
    <location>
        <begin position="15"/>
        <end position="33"/>
    </location>
</feature>
<protein>
    <submittedName>
        <fullName evidence="2">Uncharacterized protein</fullName>
    </submittedName>
</protein>
<dbReference type="RefSeq" id="XP_018064137.1">
    <property type="nucleotide sequence ID" value="XM_018206427.1"/>
</dbReference>
<evidence type="ECO:0000313" key="3">
    <source>
        <dbReference type="Proteomes" id="UP000070700"/>
    </source>
</evidence>